<evidence type="ECO:0000313" key="2">
    <source>
        <dbReference type="Proteomes" id="UP000006729"/>
    </source>
</evidence>
<accession>A0ACC0SMA0</accession>
<comment type="caution">
    <text evidence="1">The sequence shown here is derived from an EMBL/GenBank/DDBJ whole genome shotgun (WGS) entry which is preliminary data.</text>
</comment>
<organism evidence="1 2">
    <name type="scientific">Populus trichocarpa</name>
    <name type="common">Western balsam poplar</name>
    <name type="synonym">Populus balsamifera subsp. trichocarpa</name>
    <dbReference type="NCBI Taxonomy" id="3694"/>
    <lineage>
        <taxon>Eukaryota</taxon>
        <taxon>Viridiplantae</taxon>
        <taxon>Streptophyta</taxon>
        <taxon>Embryophyta</taxon>
        <taxon>Tracheophyta</taxon>
        <taxon>Spermatophyta</taxon>
        <taxon>Magnoliopsida</taxon>
        <taxon>eudicotyledons</taxon>
        <taxon>Gunneridae</taxon>
        <taxon>Pentapetalae</taxon>
        <taxon>rosids</taxon>
        <taxon>fabids</taxon>
        <taxon>Malpighiales</taxon>
        <taxon>Salicaceae</taxon>
        <taxon>Saliceae</taxon>
        <taxon>Populus</taxon>
    </lineage>
</organism>
<dbReference type="EMBL" id="CM009297">
    <property type="protein sequence ID" value="KAI9390375.1"/>
    <property type="molecule type" value="Genomic_DNA"/>
</dbReference>
<reference evidence="1 2" key="1">
    <citation type="journal article" date="2006" name="Science">
        <title>The genome of black cottonwood, Populus trichocarpa (Torr. &amp; Gray).</title>
        <authorList>
            <person name="Tuskan G.A."/>
            <person name="Difazio S."/>
            <person name="Jansson S."/>
            <person name="Bohlmann J."/>
            <person name="Grigoriev I."/>
            <person name="Hellsten U."/>
            <person name="Putnam N."/>
            <person name="Ralph S."/>
            <person name="Rombauts S."/>
            <person name="Salamov A."/>
            <person name="Schein J."/>
            <person name="Sterck L."/>
            <person name="Aerts A."/>
            <person name="Bhalerao R.R."/>
            <person name="Bhalerao R.P."/>
            <person name="Blaudez D."/>
            <person name="Boerjan W."/>
            <person name="Brun A."/>
            <person name="Brunner A."/>
            <person name="Busov V."/>
            <person name="Campbell M."/>
            <person name="Carlson J."/>
            <person name="Chalot M."/>
            <person name="Chapman J."/>
            <person name="Chen G.L."/>
            <person name="Cooper D."/>
            <person name="Coutinho P.M."/>
            <person name="Couturier J."/>
            <person name="Covert S."/>
            <person name="Cronk Q."/>
            <person name="Cunningham R."/>
            <person name="Davis J."/>
            <person name="Degroeve S."/>
            <person name="Dejardin A."/>
            <person name="Depamphilis C."/>
            <person name="Detter J."/>
            <person name="Dirks B."/>
            <person name="Dubchak I."/>
            <person name="Duplessis S."/>
            <person name="Ehlting J."/>
            <person name="Ellis B."/>
            <person name="Gendler K."/>
            <person name="Goodstein D."/>
            <person name="Gribskov M."/>
            <person name="Grimwood J."/>
            <person name="Groover A."/>
            <person name="Gunter L."/>
            <person name="Hamberger B."/>
            <person name="Heinze B."/>
            <person name="Helariutta Y."/>
            <person name="Henrissat B."/>
            <person name="Holligan D."/>
            <person name="Holt R."/>
            <person name="Huang W."/>
            <person name="Islam-Faridi N."/>
            <person name="Jones S."/>
            <person name="Jones-Rhoades M."/>
            <person name="Jorgensen R."/>
            <person name="Joshi C."/>
            <person name="Kangasjarvi J."/>
            <person name="Karlsson J."/>
            <person name="Kelleher C."/>
            <person name="Kirkpatrick R."/>
            <person name="Kirst M."/>
            <person name="Kohler A."/>
            <person name="Kalluri U."/>
            <person name="Larimer F."/>
            <person name="Leebens-Mack J."/>
            <person name="Leple J.C."/>
            <person name="Locascio P."/>
            <person name="Lou Y."/>
            <person name="Lucas S."/>
            <person name="Martin F."/>
            <person name="Montanini B."/>
            <person name="Napoli C."/>
            <person name="Nelson D.R."/>
            <person name="Nelson C."/>
            <person name="Nieminen K."/>
            <person name="Nilsson O."/>
            <person name="Pereda V."/>
            <person name="Peter G."/>
            <person name="Philippe R."/>
            <person name="Pilate G."/>
            <person name="Poliakov A."/>
            <person name="Razumovskaya J."/>
            <person name="Richardson P."/>
            <person name="Rinaldi C."/>
            <person name="Ritland K."/>
            <person name="Rouze P."/>
            <person name="Ryaboy D."/>
            <person name="Schmutz J."/>
            <person name="Schrader J."/>
            <person name="Segerman B."/>
            <person name="Shin H."/>
            <person name="Siddiqui A."/>
            <person name="Sterky F."/>
            <person name="Terry A."/>
            <person name="Tsai C.J."/>
            <person name="Uberbacher E."/>
            <person name="Unneberg P."/>
            <person name="Vahala J."/>
            <person name="Wall K."/>
            <person name="Wessler S."/>
            <person name="Yang G."/>
            <person name="Yin T."/>
            <person name="Douglas C."/>
            <person name="Marra M."/>
            <person name="Sandberg G."/>
            <person name="Van de Peer Y."/>
            <person name="Rokhsar D."/>
        </authorList>
    </citation>
    <scope>NUCLEOTIDE SEQUENCE [LARGE SCALE GENOMIC DNA]</scope>
    <source>
        <strain evidence="2">cv. Nisqually</strain>
    </source>
</reference>
<dbReference type="Proteomes" id="UP000006729">
    <property type="component" value="Chromosome 8"/>
</dbReference>
<proteinExistence type="predicted"/>
<gene>
    <name evidence="1" type="ORF">POPTR_008G172250v4</name>
</gene>
<keyword evidence="2" id="KW-1185">Reference proteome</keyword>
<name>A0ACC0SMA0_POPTR</name>
<evidence type="ECO:0000313" key="1">
    <source>
        <dbReference type="EMBL" id="KAI9390375.1"/>
    </source>
</evidence>
<protein>
    <submittedName>
        <fullName evidence="1">Uncharacterized protein</fullName>
    </submittedName>
</protein>
<sequence length="67" mass="7444">MKLKCLVCPSWVSAQVPMLCCCPINEETSIPLLLLVLHIPLHSSHPKHPLLSFKSQLSRIHGCCSPQ</sequence>